<dbReference type="EMBL" id="MN079080">
    <property type="protein sequence ID" value="QEA04149.1"/>
    <property type="molecule type" value="Genomic_DNA"/>
</dbReference>
<evidence type="ECO:0000256" key="10">
    <source>
        <dbReference type="SAM" id="Phobius"/>
    </source>
</evidence>
<evidence type="ECO:0000256" key="7">
    <source>
        <dbReference type="ARBA" id="ARBA00022989"/>
    </source>
</evidence>
<keyword evidence="8 10" id="KW-0472">Membrane</keyword>
<reference evidence="11" key="1">
    <citation type="submission" date="2019-06" db="EMBL/GenBank/DDBJ databases">
        <authorList>
            <person name="Murdoch R.W."/>
            <person name="Fathepure B."/>
        </authorList>
    </citation>
    <scope>NUCLEOTIDE SEQUENCE</scope>
</reference>
<dbReference type="GO" id="GO:0015886">
    <property type="term" value="P:heme transport"/>
    <property type="evidence" value="ECO:0007669"/>
    <property type="project" value="InterPro"/>
</dbReference>
<dbReference type="AlphaFoldDB" id="A0A5B8R5M7"/>
<accession>A0A5B8R5M7</accession>
<feature type="transmembrane region" description="Helical" evidence="10">
    <location>
        <begin position="12"/>
        <end position="33"/>
    </location>
</feature>
<dbReference type="PANTHER" id="PTHR37531:SF1">
    <property type="entry name" value="HEME EXPORTER PROTEIN D"/>
    <property type="match status" value="1"/>
</dbReference>
<evidence type="ECO:0000256" key="4">
    <source>
        <dbReference type="ARBA" id="ARBA00022519"/>
    </source>
</evidence>
<gene>
    <name evidence="11" type="ORF">KBTEX_00452</name>
</gene>
<evidence type="ECO:0000256" key="1">
    <source>
        <dbReference type="ARBA" id="ARBA00004377"/>
    </source>
</evidence>
<dbReference type="NCBIfam" id="TIGR03141">
    <property type="entry name" value="cytochro_ccmD"/>
    <property type="match status" value="1"/>
</dbReference>
<keyword evidence="3" id="KW-1003">Cell membrane</keyword>
<dbReference type="InterPro" id="IPR007078">
    <property type="entry name" value="Haem_export_protD_CcmD"/>
</dbReference>
<keyword evidence="2" id="KW-0813">Transport</keyword>
<keyword evidence="6" id="KW-0201">Cytochrome c-type biogenesis</keyword>
<comment type="subcellular location">
    <subcellularLocation>
        <location evidence="1">Cell inner membrane</location>
        <topology evidence="1">Single-pass membrane protein</topology>
    </subcellularLocation>
</comment>
<dbReference type="PANTHER" id="PTHR37531">
    <property type="entry name" value="HEME EXPORTER PROTEIN D"/>
    <property type="match status" value="1"/>
</dbReference>
<evidence type="ECO:0000313" key="11">
    <source>
        <dbReference type="EMBL" id="QEA04149.1"/>
    </source>
</evidence>
<keyword evidence="4" id="KW-0997">Cell inner membrane</keyword>
<evidence type="ECO:0000256" key="3">
    <source>
        <dbReference type="ARBA" id="ARBA00022475"/>
    </source>
</evidence>
<dbReference type="GO" id="GO:1903607">
    <property type="term" value="P:cytochrome c biosynthetic process"/>
    <property type="evidence" value="ECO:0007669"/>
    <property type="project" value="TreeGrafter"/>
</dbReference>
<evidence type="ECO:0000256" key="2">
    <source>
        <dbReference type="ARBA" id="ARBA00022448"/>
    </source>
</evidence>
<sequence length="49" mass="5763">MNEFLEMGGYAAYVWPSYGLALVVLVGNWLVALRRRRAVVRRLARRQQR</sequence>
<dbReference type="GO" id="GO:0017004">
    <property type="term" value="P:cytochrome complex assembly"/>
    <property type="evidence" value="ECO:0007669"/>
    <property type="project" value="UniProtKB-KW"/>
</dbReference>
<evidence type="ECO:0000256" key="8">
    <source>
        <dbReference type="ARBA" id="ARBA00023136"/>
    </source>
</evidence>
<dbReference type="InterPro" id="IPR052075">
    <property type="entry name" value="Heme_exporter_D"/>
</dbReference>
<proteinExistence type="predicted"/>
<organism evidence="11">
    <name type="scientific">uncultured organism</name>
    <dbReference type="NCBI Taxonomy" id="155900"/>
    <lineage>
        <taxon>unclassified sequences</taxon>
        <taxon>environmental samples</taxon>
    </lineage>
</organism>
<keyword evidence="5 10" id="KW-0812">Transmembrane</keyword>
<dbReference type="Pfam" id="PF04995">
    <property type="entry name" value="CcmD"/>
    <property type="match status" value="1"/>
</dbReference>
<keyword evidence="7 10" id="KW-1133">Transmembrane helix</keyword>
<evidence type="ECO:0000256" key="5">
    <source>
        <dbReference type="ARBA" id="ARBA00022692"/>
    </source>
</evidence>
<name>A0A5B8R5M7_9ZZZZ</name>
<dbReference type="GO" id="GO:0005886">
    <property type="term" value="C:plasma membrane"/>
    <property type="evidence" value="ECO:0007669"/>
    <property type="project" value="UniProtKB-SubCell"/>
</dbReference>
<evidence type="ECO:0000256" key="6">
    <source>
        <dbReference type="ARBA" id="ARBA00022748"/>
    </source>
</evidence>
<evidence type="ECO:0000256" key="9">
    <source>
        <dbReference type="ARBA" id="ARBA00032938"/>
    </source>
</evidence>
<protein>
    <recommendedName>
        <fullName evidence="9">Cytochrome c-type biogenesis protein CcmD</fullName>
    </recommendedName>
</protein>